<reference evidence="23" key="4">
    <citation type="submission" date="2017-09" db="EMBL/GenBank/DDBJ databases">
        <authorList>
            <person name="Kretz C."/>
            <person name="Retchless A."/>
            <person name="Wang X."/>
        </authorList>
    </citation>
    <scope>NUCLEOTIDE SEQUENCE</scope>
    <source>
        <strain evidence="23">M26503</strain>
    </source>
</reference>
<dbReference type="PANTHER" id="PTHR10434:SF59">
    <property type="entry name" value="1-ACYL-SN-GLYCEROL-3-PHOSPHATE ACYLTRANSFERASE"/>
    <property type="match status" value="1"/>
</dbReference>
<evidence type="ECO:0000256" key="2">
    <source>
        <dbReference type="ARBA" id="ARBA00004417"/>
    </source>
</evidence>
<comment type="pathway">
    <text evidence="3">Phospholipid metabolism; CDP-diacylglycerol biosynthesis; CDP-diacylglycerol from sn-glycerol 3-phosphate: step 2/3.</text>
</comment>
<evidence type="ECO:0000256" key="18">
    <source>
        <dbReference type="RuleBase" id="RU361267"/>
    </source>
</evidence>
<evidence type="ECO:0000256" key="9">
    <source>
        <dbReference type="ARBA" id="ARBA00022516"/>
    </source>
</evidence>
<dbReference type="SUPFAM" id="SSF69593">
    <property type="entry name" value="Glycerol-3-phosphate (1)-acyltransferase"/>
    <property type="match status" value="1"/>
</dbReference>
<dbReference type="GO" id="GO:0016024">
    <property type="term" value="P:CDP-diacylglycerol biosynthetic process"/>
    <property type="evidence" value="ECO:0007669"/>
    <property type="project" value="UniProtKB-UniPathway"/>
</dbReference>
<evidence type="ECO:0000259" key="19">
    <source>
        <dbReference type="SMART" id="SM00563"/>
    </source>
</evidence>
<evidence type="ECO:0000313" key="26">
    <source>
        <dbReference type="Proteomes" id="UP000092966"/>
    </source>
</evidence>
<dbReference type="EMBL" id="CP012393">
    <property type="protein sequence ID" value="ANW91749.1"/>
    <property type="molecule type" value="Genomic_DNA"/>
</dbReference>
<dbReference type="InterPro" id="IPR004552">
    <property type="entry name" value="AGP_acyltrans"/>
</dbReference>
<keyword evidence="12 18" id="KW-0443">Lipid metabolism</keyword>
<dbReference type="EMBL" id="NTLY01000002">
    <property type="protein sequence ID" value="PBJ88163.1"/>
    <property type="molecule type" value="Genomic_DNA"/>
</dbReference>
<evidence type="ECO:0000256" key="10">
    <source>
        <dbReference type="ARBA" id="ARBA00022519"/>
    </source>
</evidence>
<reference evidence="24 25" key="2">
    <citation type="submission" date="2016-02" db="EMBL/GenBank/DDBJ databases">
        <authorList>
            <consortium name="Pathogen Informatics"/>
        </authorList>
    </citation>
    <scope>NUCLEOTIDE SEQUENCE [LARGE SCALE GENOMIC DNA]</scope>
    <source>
        <strain evidence="21 25">2842STDY5881269</strain>
        <strain evidence="22 24">2842STDY5881531</strain>
    </source>
</reference>
<evidence type="ECO:0000256" key="13">
    <source>
        <dbReference type="ARBA" id="ARBA00023136"/>
    </source>
</evidence>
<keyword evidence="11 18" id="KW-0808">Transferase</keyword>
<name>A0A0Y6F9Y3_NEIME</name>
<dbReference type="GO" id="GO:0006654">
    <property type="term" value="P:phosphatidic acid biosynthetic process"/>
    <property type="evidence" value="ECO:0007669"/>
    <property type="project" value="TreeGrafter"/>
</dbReference>
<evidence type="ECO:0000313" key="24">
    <source>
        <dbReference type="Proteomes" id="UP000069876"/>
    </source>
</evidence>
<dbReference type="Proteomes" id="UP000092966">
    <property type="component" value="Chromosome"/>
</dbReference>
<evidence type="ECO:0000256" key="7">
    <source>
        <dbReference type="ARBA" id="ARBA00016139"/>
    </source>
</evidence>
<dbReference type="Pfam" id="PF01553">
    <property type="entry name" value="Acyltransferase"/>
    <property type="match status" value="1"/>
</dbReference>
<evidence type="ECO:0000256" key="17">
    <source>
        <dbReference type="ARBA" id="ARBA00037183"/>
    </source>
</evidence>
<keyword evidence="8" id="KW-1003">Cell membrane</keyword>
<evidence type="ECO:0000256" key="16">
    <source>
        <dbReference type="ARBA" id="ARBA00023315"/>
    </source>
</evidence>
<evidence type="ECO:0000256" key="15">
    <source>
        <dbReference type="ARBA" id="ARBA00023264"/>
    </source>
</evidence>
<evidence type="ECO:0000256" key="4">
    <source>
        <dbReference type="ARBA" id="ARBA00005189"/>
    </source>
</evidence>
<keyword evidence="15 18" id="KW-1208">Phospholipid metabolism</keyword>
<reference evidence="20 26" key="1">
    <citation type="submission" date="2015-07" db="EMBL/GenBank/DDBJ databases">
        <title>Comparative genome sequencing reveals within-host evolution of Neisseria meningitidis during.</title>
        <authorList>
            <person name="Klughammer J."/>
            <person name="Dittrich M."/>
            <person name="Mueller T."/>
            <person name="Blom J."/>
            <person name="Goesmann A."/>
            <person name="Vogel U."/>
            <person name="Frosch M."/>
            <person name="Bock C."/>
            <person name="Schoen C."/>
        </authorList>
    </citation>
    <scope>NUCLEOTIDE SEQUENCE [LARGE SCALE GENOMIC DNA]</scope>
    <source>
        <strain evidence="20 26">DE8555</strain>
    </source>
</reference>
<dbReference type="AlphaFoldDB" id="A0A0Y6F9Y3"/>
<dbReference type="Proteomes" id="UP000072443">
    <property type="component" value="Unassembled WGS sequence"/>
</dbReference>
<dbReference type="Proteomes" id="UP000217930">
    <property type="component" value="Unassembled WGS sequence"/>
</dbReference>
<proteinExistence type="inferred from homology"/>
<comment type="function">
    <text evidence="17">Converts lysophosphatidic acid (LPA) into phosphatidic acid by incorporating acyl moiety at the 2 position.</text>
</comment>
<evidence type="ECO:0000256" key="5">
    <source>
        <dbReference type="ARBA" id="ARBA00008655"/>
    </source>
</evidence>
<evidence type="ECO:0000256" key="11">
    <source>
        <dbReference type="ARBA" id="ARBA00022679"/>
    </source>
</evidence>
<evidence type="ECO:0000256" key="12">
    <source>
        <dbReference type="ARBA" id="ARBA00023098"/>
    </source>
</evidence>
<dbReference type="RefSeq" id="WP_002220884.1">
    <property type="nucleotide sequence ID" value="NZ_CP007667.1"/>
</dbReference>
<organism evidence="22 24">
    <name type="scientific">Neisseria meningitidis</name>
    <dbReference type="NCBI Taxonomy" id="487"/>
    <lineage>
        <taxon>Bacteria</taxon>
        <taxon>Pseudomonadati</taxon>
        <taxon>Pseudomonadota</taxon>
        <taxon>Betaproteobacteria</taxon>
        <taxon>Neisseriales</taxon>
        <taxon>Neisseriaceae</taxon>
        <taxon>Neisseria</taxon>
    </lineage>
</organism>
<comment type="domain">
    <text evidence="18">The HXXXXD motif is essential for acyltransferase activity and may constitute the binding site for the phosphate moiety of the glycerol-3-phosphate.</text>
</comment>
<accession>A0A0Y6F9Y3</accession>
<feature type="domain" description="Phospholipid/glycerol acyltransferase" evidence="19">
    <location>
        <begin position="72"/>
        <end position="184"/>
    </location>
</feature>
<keyword evidence="13" id="KW-0472">Membrane</keyword>
<evidence type="ECO:0000256" key="6">
    <source>
        <dbReference type="ARBA" id="ARBA00013211"/>
    </source>
</evidence>
<keyword evidence="9 18" id="KW-0444">Lipid biosynthesis</keyword>
<evidence type="ECO:0000256" key="3">
    <source>
        <dbReference type="ARBA" id="ARBA00004728"/>
    </source>
</evidence>
<keyword evidence="10" id="KW-0997">Cell inner membrane</keyword>
<evidence type="ECO:0000313" key="27">
    <source>
        <dbReference type="Proteomes" id="UP000217930"/>
    </source>
</evidence>
<evidence type="ECO:0000256" key="1">
    <source>
        <dbReference type="ARBA" id="ARBA00001141"/>
    </source>
</evidence>
<evidence type="ECO:0000313" key="21">
    <source>
        <dbReference type="EMBL" id="CWP35443.1"/>
    </source>
</evidence>
<dbReference type="OMA" id="MYEDAQG"/>
<sequence>MSSNKASFFTRLRRLCRLTVWLFKTGKNLRGIDGGCPESRNRAVIELGRGALTALDIGLEVGRPAPEHPNGVLVAANHVSWLDIFAMSAVYPSSFIAKQEIKSWPVLGKMGQNAGTVFINRNSRRDIEPINRAVYETLQRGQNVSFFPEARTSSGLGLLPFKAALFQSAIDAGAKVLAVALRYYDETGKRTARPSYADVGLPTCLWRIVSMKKLTIKVDFVCVADAAESEDRYALKDKIEESIRAVVADDADIAV</sequence>
<dbReference type="PANTHER" id="PTHR10434">
    <property type="entry name" value="1-ACYL-SN-GLYCEROL-3-PHOSPHATE ACYLTRANSFERASE"/>
    <property type="match status" value="1"/>
</dbReference>
<evidence type="ECO:0000313" key="22">
    <source>
        <dbReference type="EMBL" id="CWT91518.1"/>
    </source>
</evidence>
<dbReference type="SMART" id="SM00563">
    <property type="entry name" value="PlsC"/>
    <property type="match status" value="1"/>
</dbReference>
<protein>
    <recommendedName>
        <fullName evidence="7 18">1-acyl-sn-glycerol-3-phosphate acyltransferase</fullName>
        <ecNumber evidence="6 18">2.3.1.51</ecNumber>
    </recommendedName>
</protein>
<dbReference type="EC" id="2.3.1.51" evidence="6 18"/>
<comment type="pathway">
    <text evidence="4">Lipid metabolism.</text>
</comment>
<dbReference type="InterPro" id="IPR002123">
    <property type="entry name" value="Plipid/glycerol_acylTrfase"/>
</dbReference>
<reference evidence="23 27" key="3">
    <citation type="journal article" date="2017" name="Clin. Infect. Dis.">
        <title>Increased Risk for Meningococcal Disease among Men who have Sex with Men in the United States, 2012-2015.</title>
        <authorList>
            <person name="Folaranmi T.A."/>
            <person name="Kretz C.B."/>
            <person name="Kamiya H."/>
            <person name="MacNeil J.R."/>
            <person name="Whaley M.J."/>
            <person name="Blain A."/>
            <person name="Antwi M."/>
            <person name="Dorsinville M."/>
            <person name="Pacilli M."/>
            <person name="Smith S."/>
            <person name="Civen R."/>
            <person name="Ngo V."/>
            <person name="Winter K."/>
            <person name="Harriman K."/>
            <person name="Wang X."/>
            <person name="Bowen V.B."/>
            <person name="Patel M."/>
            <person name="Martin S."/>
            <person name="Misegades L."/>
            <person name="Meyer S.A."/>
        </authorList>
    </citation>
    <scope>NUCLEOTIDE SEQUENCE [LARGE SCALE GENOMIC DNA]</scope>
    <source>
        <strain evidence="23 27">M26503</strain>
    </source>
</reference>
<dbReference type="GO" id="GO:0005886">
    <property type="term" value="C:plasma membrane"/>
    <property type="evidence" value="ECO:0007669"/>
    <property type="project" value="UniProtKB-SubCell"/>
</dbReference>
<dbReference type="Proteomes" id="UP000069876">
    <property type="component" value="Unassembled WGS sequence"/>
</dbReference>
<dbReference type="NCBIfam" id="TIGR00530">
    <property type="entry name" value="AGP_acyltrn"/>
    <property type="match status" value="1"/>
</dbReference>
<dbReference type="EMBL" id="FEVP01000001">
    <property type="protein sequence ID" value="CWP35443.1"/>
    <property type="molecule type" value="Genomic_DNA"/>
</dbReference>
<dbReference type="CDD" id="cd07989">
    <property type="entry name" value="LPLAT_AGPAT-like"/>
    <property type="match status" value="1"/>
</dbReference>
<keyword evidence="16 18" id="KW-0012">Acyltransferase</keyword>
<evidence type="ECO:0000256" key="14">
    <source>
        <dbReference type="ARBA" id="ARBA00023209"/>
    </source>
</evidence>
<evidence type="ECO:0000256" key="8">
    <source>
        <dbReference type="ARBA" id="ARBA00022475"/>
    </source>
</evidence>
<comment type="subcellular location">
    <subcellularLocation>
        <location evidence="2">Cell inner membrane</location>
        <topology evidence="2">Peripheral membrane protein</topology>
    </subcellularLocation>
</comment>
<gene>
    <name evidence="22" type="primary">plsC_2</name>
    <name evidence="20" type="synonym">nlaA</name>
    <name evidence="21" type="synonym">plsC_1</name>
    <name evidence="23" type="ORF">CNQ34_10205</name>
    <name evidence="20" type="ORF">DE8555_1197</name>
    <name evidence="21" type="ORF">ERS514591_00136</name>
    <name evidence="22" type="ORF">ERS514851_00773</name>
</gene>
<dbReference type="GO" id="GO:0003841">
    <property type="term" value="F:1-acylglycerol-3-phosphate O-acyltransferase activity"/>
    <property type="evidence" value="ECO:0007669"/>
    <property type="project" value="UniProtKB-UniRule"/>
</dbReference>
<evidence type="ECO:0000313" key="25">
    <source>
        <dbReference type="Proteomes" id="UP000072443"/>
    </source>
</evidence>
<evidence type="ECO:0000313" key="23">
    <source>
        <dbReference type="EMBL" id="PBJ88163.1"/>
    </source>
</evidence>
<comment type="similarity">
    <text evidence="5 18">Belongs to the 1-acyl-sn-glycerol-3-phosphate acyltransferase family.</text>
</comment>
<evidence type="ECO:0000313" key="20">
    <source>
        <dbReference type="EMBL" id="ANW91749.1"/>
    </source>
</evidence>
<dbReference type="EMBL" id="FFEF01000005">
    <property type="protein sequence ID" value="CWT91518.1"/>
    <property type="molecule type" value="Genomic_DNA"/>
</dbReference>
<comment type="catalytic activity">
    <reaction evidence="1 18">
        <text>a 1-acyl-sn-glycero-3-phosphate + an acyl-CoA = a 1,2-diacyl-sn-glycero-3-phosphate + CoA</text>
        <dbReference type="Rhea" id="RHEA:19709"/>
        <dbReference type="ChEBI" id="CHEBI:57287"/>
        <dbReference type="ChEBI" id="CHEBI:57970"/>
        <dbReference type="ChEBI" id="CHEBI:58342"/>
        <dbReference type="ChEBI" id="CHEBI:58608"/>
        <dbReference type="EC" id="2.3.1.51"/>
    </reaction>
</comment>
<keyword evidence="14 18" id="KW-0594">Phospholipid biosynthesis</keyword>